<sequence length="60" mass="6572">MRCLKDYILELFRPGSSIALVVTAPGKSDEISKKLGEKGFELKVEKTIEVQDEGDSDGSI</sequence>
<organism evidence="1 2">
    <name type="scientific">Thelephora ganbajun</name>
    <name type="common">Ganba fungus</name>
    <dbReference type="NCBI Taxonomy" id="370292"/>
    <lineage>
        <taxon>Eukaryota</taxon>
        <taxon>Fungi</taxon>
        <taxon>Dikarya</taxon>
        <taxon>Basidiomycota</taxon>
        <taxon>Agaricomycotina</taxon>
        <taxon>Agaricomycetes</taxon>
        <taxon>Thelephorales</taxon>
        <taxon>Thelephoraceae</taxon>
        <taxon>Thelephora</taxon>
    </lineage>
</organism>
<evidence type="ECO:0000313" key="1">
    <source>
        <dbReference type="EMBL" id="KAF9650053.1"/>
    </source>
</evidence>
<comment type="caution">
    <text evidence="1">The sequence shown here is derived from an EMBL/GenBank/DDBJ whole genome shotgun (WGS) entry which is preliminary data.</text>
</comment>
<accession>A0ACB6ZKX6</accession>
<reference evidence="1" key="2">
    <citation type="journal article" date="2020" name="Nat. Commun.">
        <title>Large-scale genome sequencing of mycorrhizal fungi provides insights into the early evolution of symbiotic traits.</title>
        <authorList>
            <person name="Miyauchi S."/>
            <person name="Kiss E."/>
            <person name="Kuo A."/>
            <person name="Drula E."/>
            <person name="Kohler A."/>
            <person name="Sanchez-Garcia M."/>
            <person name="Morin E."/>
            <person name="Andreopoulos B."/>
            <person name="Barry K.W."/>
            <person name="Bonito G."/>
            <person name="Buee M."/>
            <person name="Carver A."/>
            <person name="Chen C."/>
            <person name="Cichocki N."/>
            <person name="Clum A."/>
            <person name="Culley D."/>
            <person name="Crous P.W."/>
            <person name="Fauchery L."/>
            <person name="Girlanda M."/>
            <person name="Hayes R.D."/>
            <person name="Keri Z."/>
            <person name="LaButti K."/>
            <person name="Lipzen A."/>
            <person name="Lombard V."/>
            <person name="Magnuson J."/>
            <person name="Maillard F."/>
            <person name="Murat C."/>
            <person name="Nolan M."/>
            <person name="Ohm R.A."/>
            <person name="Pangilinan J."/>
            <person name="Pereira M.F."/>
            <person name="Perotto S."/>
            <person name="Peter M."/>
            <person name="Pfister S."/>
            <person name="Riley R."/>
            <person name="Sitrit Y."/>
            <person name="Stielow J.B."/>
            <person name="Szollosi G."/>
            <person name="Zifcakova L."/>
            <person name="Stursova M."/>
            <person name="Spatafora J.W."/>
            <person name="Tedersoo L."/>
            <person name="Vaario L.M."/>
            <person name="Yamada A."/>
            <person name="Yan M."/>
            <person name="Wang P."/>
            <person name="Xu J."/>
            <person name="Bruns T."/>
            <person name="Baldrian P."/>
            <person name="Vilgalys R."/>
            <person name="Dunand C."/>
            <person name="Henrissat B."/>
            <person name="Grigoriev I.V."/>
            <person name="Hibbett D."/>
            <person name="Nagy L.G."/>
            <person name="Martin F.M."/>
        </authorList>
    </citation>
    <scope>NUCLEOTIDE SEQUENCE</scope>
    <source>
        <strain evidence="1">P2</strain>
    </source>
</reference>
<proteinExistence type="predicted"/>
<reference evidence="1" key="1">
    <citation type="submission" date="2019-10" db="EMBL/GenBank/DDBJ databases">
        <authorList>
            <consortium name="DOE Joint Genome Institute"/>
            <person name="Kuo A."/>
            <person name="Miyauchi S."/>
            <person name="Kiss E."/>
            <person name="Drula E."/>
            <person name="Kohler A."/>
            <person name="Sanchez-Garcia M."/>
            <person name="Andreopoulos B."/>
            <person name="Barry K.W."/>
            <person name="Bonito G."/>
            <person name="Buee M."/>
            <person name="Carver A."/>
            <person name="Chen C."/>
            <person name="Cichocki N."/>
            <person name="Clum A."/>
            <person name="Culley D."/>
            <person name="Crous P.W."/>
            <person name="Fauchery L."/>
            <person name="Girlanda M."/>
            <person name="Hayes R."/>
            <person name="Keri Z."/>
            <person name="Labutti K."/>
            <person name="Lipzen A."/>
            <person name="Lombard V."/>
            <person name="Magnuson J."/>
            <person name="Maillard F."/>
            <person name="Morin E."/>
            <person name="Murat C."/>
            <person name="Nolan M."/>
            <person name="Ohm R."/>
            <person name="Pangilinan J."/>
            <person name="Pereira M."/>
            <person name="Perotto S."/>
            <person name="Peter M."/>
            <person name="Riley R."/>
            <person name="Sitrit Y."/>
            <person name="Stielow B."/>
            <person name="Szollosi G."/>
            <person name="Zifcakova L."/>
            <person name="Stursova M."/>
            <person name="Spatafora J.W."/>
            <person name="Tedersoo L."/>
            <person name="Vaario L.-M."/>
            <person name="Yamada A."/>
            <person name="Yan M."/>
            <person name="Wang P."/>
            <person name="Xu J."/>
            <person name="Bruns T."/>
            <person name="Baldrian P."/>
            <person name="Vilgalys R."/>
            <person name="Henrissat B."/>
            <person name="Grigoriev I.V."/>
            <person name="Hibbett D."/>
            <person name="Nagy L.G."/>
            <person name="Martin F.M."/>
        </authorList>
    </citation>
    <scope>NUCLEOTIDE SEQUENCE</scope>
    <source>
        <strain evidence="1">P2</strain>
    </source>
</reference>
<dbReference type="Proteomes" id="UP000886501">
    <property type="component" value="Unassembled WGS sequence"/>
</dbReference>
<protein>
    <submittedName>
        <fullName evidence="1">Uncharacterized protein</fullName>
    </submittedName>
</protein>
<keyword evidence="2" id="KW-1185">Reference proteome</keyword>
<name>A0ACB6ZKX6_THEGA</name>
<gene>
    <name evidence="1" type="ORF">BDM02DRAFT_3112648</name>
</gene>
<evidence type="ECO:0000313" key="2">
    <source>
        <dbReference type="Proteomes" id="UP000886501"/>
    </source>
</evidence>
<feature type="non-terminal residue" evidence="1">
    <location>
        <position position="60"/>
    </location>
</feature>
<dbReference type="EMBL" id="MU117989">
    <property type="protein sequence ID" value="KAF9650053.1"/>
    <property type="molecule type" value="Genomic_DNA"/>
</dbReference>